<evidence type="ECO:0000313" key="2">
    <source>
        <dbReference type="EMBL" id="GHA35343.1"/>
    </source>
</evidence>
<organism evidence="2 3">
    <name type="scientific">Streptomyces canarius</name>
    <dbReference type="NCBI Taxonomy" id="285453"/>
    <lineage>
        <taxon>Bacteria</taxon>
        <taxon>Bacillati</taxon>
        <taxon>Actinomycetota</taxon>
        <taxon>Actinomycetes</taxon>
        <taxon>Kitasatosporales</taxon>
        <taxon>Streptomycetaceae</taxon>
        <taxon>Streptomyces</taxon>
    </lineage>
</organism>
<sequence length="125" mass="14162">MAAPWRAWRITADSAGLWFNGLRGPRHLPWDEIRSVPCTSTELKVDSRRASFTPWSAAAPRRPWRERRFGAVQPHERTASEITALWRDPSLRPSVPADAGRRGRPLWPLALALAAGWTAALLFLW</sequence>
<dbReference type="Proteomes" id="UP000653644">
    <property type="component" value="Unassembled WGS sequence"/>
</dbReference>
<proteinExistence type="predicted"/>
<dbReference type="RefSeq" id="WP_229917285.1">
    <property type="nucleotide sequence ID" value="NZ_BMVN01000015.1"/>
</dbReference>
<keyword evidence="3" id="KW-1185">Reference proteome</keyword>
<evidence type="ECO:0000313" key="3">
    <source>
        <dbReference type="Proteomes" id="UP000653644"/>
    </source>
</evidence>
<feature type="transmembrane region" description="Helical" evidence="1">
    <location>
        <begin position="106"/>
        <end position="124"/>
    </location>
</feature>
<keyword evidence="1" id="KW-0472">Membrane</keyword>
<protein>
    <submittedName>
        <fullName evidence="2">Uncharacterized protein</fullName>
    </submittedName>
</protein>
<reference evidence="3" key="1">
    <citation type="journal article" date="2019" name="Int. J. Syst. Evol. Microbiol.">
        <title>The Global Catalogue of Microorganisms (GCM) 10K type strain sequencing project: providing services to taxonomists for standard genome sequencing and annotation.</title>
        <authorList>
            <consortium name="The Broad Institute Genomics Platform"/>
            <consortium name="The Broad Institute Genome Sequencing Center for Infectious Disease"/>
            <person name="Wu L."/>
            <person name="Ma J."/>
        </authorList>
    </citation>
    <scope>NUCLEOTIDE SEQUENCE [LARGE SCALE GENOMIC DNA]</scope>
    <source>
        <strain evidence="3">JCM 4733</strain>
    </source>
</reference>
<keyword evidence="1" id="KW-1133">Transmembrane helix</keyword>
<gene>
    <name evidence="2" type="ORF">GCM10010345_44990</name>
</gene>
<keyword evidence="1" id="KW-0812">Transmembrane</keyword>
<evidence type="ECO:0000256" key="1">
    <source>
        <dbReference type="SAM" id="Phobius"/>
    </source>
</evidence>
<dbReference type="EMBL" id="BMVN01000015">
    <property type="protein sequence ID" value="GHA35343.1"/>
    <property type="molecule type" value="Genomic_DNA"/>
</dbReference>
<comment type="caution">
    <text evidence="2">The sequence shown here is derived from an EMBL/GenBank/DDBJ whole genome shotgun (WGS) entry which is preliminary data.</text>
</comment>
<accession>A0ABQ3CPE4</accession>
<name>A0ABQ3CPE4_9ACTN</name>